<evidence type="ECO:0000256" key="3">
    <source>
        <dbReference type="ARBA" id="ARBA00022478"/>
    </source>
</evidence>
<dbReference type="GO" id="GO:0006351">
    <property type="term" value="P:DNA-templated transcription"/>
    <property type="evidence" value="ECO:0007669"/>
    <property type="project" value="InterPro"/>
</dbReference>
<evidence type="ECO:0000256" key="6">
    <source>
        <dbReference type="SAM" id="MobiDB-lite"/>
    </source>
</evidence>
<evidence type="ECO:0000256" key="2">
    <source>
        <dbReference type="ARBA" id="ARBA00009430"/>
    </source>
</evidence>
<dbReference type="Proteomes" id="UP001271007">
    <property type="component" value="Unassembled WGS sequence"/>
</dbReference>
<evidence type="ECO:0000256" key="1">
    <source>
        <dbReference type="ARBA" id="ARBA00004604"/>
    </source>
</evidence>
<comment type="caution">
    <text evidence="7">The sequence shown here is derived from an EMBL/GenBank/DDBJ whole genome shotgun (WGS) entry which is preliminary data.</text>
</comment>
<keyword evidence="4" id="KW-0804">Transcription</keyword>
<dbReference type="InterPro" id="IPR009668">
    <property type="entry name" value="RNA_pol-assoc_fac_A49-like"/>
</dbReference>
<dbReference type="Pfam" id="PF06870">
    <property type="entry name" value="RNA_pol_I_A49"/>
    <property type="match status" value="1"/>
</dbReference>
<keyword evidence="3 7" id="KW-0240">DNA-directed RNA polymerase</keyword>
<evidence type="ECO:0000256" key="4">
    <source>
        <dbReference type="ARBA" id="ARBA00023163"/>
    </source>
</evidence>
<reference evidence="7" key="1">
    <citation type="submission" date="2023-04" db="EMBL/GenBank/DDBJ databases">
        <title>Black Yeasts Isolated from many extreme environments.</title>
        <authorList>
            <person name="Coleine C."/>
            <person name="Stajich J.E."/>
            <person name="Selbmann L."/>
        </authorList>
    </citation>
    <scope>NUCLEOTIDE SEQUENCE</scope>
    <source>
        <strain evidence="7">CCFEE 5312</strain>
    </source>
</reference>
<dbReference type="GO" id="GO:0003677">
    <property type="term" value="F:DNA binding"/>
    <property type="evidence" value="ECO:0007669"/>
    <property type="project" value="InterPro"/>
</dbReference>
<proteinExistence type="inferred from homology"/>
<dbReference type="EMBL" id="JAWDJX010000044">
    <property type="protein sequence ID" value="KAK3048859.1"/>
    <property type="molecule type" value="Genomic_DNA"/>
</dbReference>
<sequence>MAEKEGKKRKRHSNGVDTPSKKVAFNRSDGARIKVTYNGENGSGPVLVSSPGLTAPDLLFKAYKRPLSTPSTNDVSSDSHELLLHSQKHPRLDYTASPVALDQGLSHYMAIYHPATQQLQVTPAHHLSLRTTLRTENKVHEQRTFLQQRQELGREFGTKKAKKIIADKTVNAITNHDPKGKGRSDDVQDAILQSMPDTITGAPTSEQAASTALASKPIPKPNLAAESVEDVYPFDTLVPPADAKLLHVRDWQEKTKNDAAIDFKHRFPAYRVQDLGKTDQILRLKALKYLQLLLEFHDLLPSSGRNGRKVPKKDVLDAKLASWPPTLVASVRTRFADSTNALTKWHMQNLHAHICALSLFADGWVTDTSNLRDDLRLDAKETVQFFRELGCRIAAPTEGERERWGIKKGQEKSVKVARLRLPLEFPKARSAVRR</sequence>
<evidence type="ECO:0000313" key="8">
    <source>
        <dbReference type="Proteomes" id="UP001271007"/>
    </source>
</evidence>
<evidence type="ECO:0000313" key="7">
    <source>
        <dbReference type="EMBL" id="KAK3048859.1"/>
    </source>
</evidence>
<dbReference type="GO" id="GO:0000428">
    <property type="term" value="C:DNA-directed RNA polymerase complex"/>
    <property type="evidence" value="ECO:0007669"/>
    <property type="project" value="UniProtKB-KW"/>
</dbReference>
<accession>A0AAJ0DFF2</accession>
<evidence type="ECO:0000256" key="5">
    <source>
        <dbReference type="ARBA" id="ARBA00023242"/>
    </source>
</evidence>
<protein>
    <submittedName>
        <fullName evidence="7">DNA-directed RNA polymerase I subunit rpa49</fullName>
    </submittedName>
</protein>
<dbReference type="PANTHER" id="PTHR14440">
    <property type="entry name" value="DNA-DIRECTED RNA POLYMERASE I SUBUNIT RPA49"/>
    <property type="match status" value="1"/>
</dbReference>
<keyword evidence="5" id="KW-0539">Nucleus</keyword>
<feature type="region of interest" description="Disordered" evidence="6">
    <location>
        <begin position="1"/>
        <end position="28"/>
    </location>
</feature>
<gene>
    <name evidence="7" type="primary">RPA49</name>
    <name evidence="7" type="ORF">LTR09_009754</name>
</gene>
<comment type="subcellular location">
    <subcellularLocation>
        <location evidence="1">Nucleus</location>
        <location evidence="1">Nucleolus</location>
    </subcellularLocation>
</comment>
<dbReference type="AlphaFoldDB" id="A0AAJ0DFF2"/>
<dbReference type="GO" id="GO:0005730">
    <property type="term" value="C:nucleolus"/>
    <property type="evidence" value="ECO:0007669"/>
    <property type="project" value="UniProtKB-SubCell"/>
</dbReference>
<comment type="similarity">
    <text evidence="2">Belongs to the eukaryotic RPA49/POLR1E RNA polymerase subunit family.</text>
</comment>
<keyword evidence="8" id="KW-1185">Reference proteome</keyword>
<name>A0AAJ0DFF2_9PEZI</name>
<organism evidence="7 8">
    <name type="scientific">Extremus antarcticus</name>
    <dbReference type="NCBI Taxonomy" id="702011"/>
    <lineage>
        <taxon>Eukaryota</taxon>
        <taxon>Fungi</taxon>
        <taxon>Dikarya</taxon>
        <taxon>Ascomycota</taxon>
        <taxon>Pezizomycotina</taxon>
        <taxon>Dothideomycetes</taxon>
        <taxon>Dothideomycetidae</taxon>
        <taxon>Mycosphaerellales</taxon>
        <taxon>Extremaceae</taxon>
        <taxon>Extremus</taxon>
    </lineage>
</organism>